<dbReference type="EMBL" id="JAZHXI010000011">
    <property type="protein sequence ID" value="KAL2066154.1"/>
    <property type="molecule type" value="Genomic_DNA"/>
</dbReference>
<protein>
    <submittedName>
        <fullName evidence="1">Uncharacterized protein</fullName>
    </submittedName>
</protein>
<dbReference type="Proteomes" id="UP001595075">
    <property type="component" value="Unassembled WGS sequence"/>
</dbReference>
<accession>A0ABR4CA98</accession>
<evidence type="ECO:0000313" key="1">
    <source>
        <dbReference type="EMBL" id="KAL2066154.1"/>
    </source>
</evidence>
<keyword evidence="2" id="KW-1185">Reference proteome</keyword>
<reference evidence="1 2" key="1">
    <citation type="journal article" date="2024" name="Commun. Biol.">
        <title>Comparative genomic analysis of thermophilic fungi reveals convergent evolutionary adaptations and gene losses.</title>
        <authorList>
            <person name="Steindorff A.S."/>
            <person name="Aguilar-Pontes M.V."/>
            <person name="Robinson A.J."/>
            <person name="Andreopoulos B."/>
            <person name="LaButti K."/>
            <person name="Kuo A."/>
            <person name="Mondo S."/>
            <person name="Riley R."/>
            <person name="Otillar R."/>
            <person name="Haridas S."/>
            <person name="Lipzen A."/>
            <person name="Grimwood J."/>
            <person name="Schmutz J."/>
            <person name="Clum A."/>
            <person name="Reid I.D."/>
            <person name="Moisan M.C."/>
            <person name="Butler G."/>
            <person name="Nguyen T.T.M."/>
            <person name="Dewar K."/>
            <person name="Conant G."/>
            <person name="Drula E."/>
            <person name="Henrissat B."/>
            <person name="Hansel C."/>
            <person name="Singer S."/>
            <person name="Hutchinson M.I."/>
            <person name="de Vries R.P."/>
            <person name="Natvig D.O."/>
            <person name="Powell A.J."/>
            <person name="Tsang A."/>
            <person name="Grigoriev I.V."/>
        </authorList>
    </citation>
    <scope>NUCLEOTIDE SEQUENCE [LARGE SCALE GENOMIC DNA]</scope>
    <source>
        <strain evidence="1 2">CBS 494.80</strain>
    </source>
</reference>
<comment type="caution">
    <text evidence="1">The sequence shown here is derived from an EMBL/GenBank/DDBJ whole genome shotgun (WGS) entry which is preliminary data.</text>
</comment>
<proteinExistence type="predicted"/>
<sequence length="148" mass="16588">MGHVYGPNITRVVEPASVAIKISSLLEDSRYRIANVEISELFTGISDRYVASDLFARYIAEEKLVYESVNWPIRPLSSPSISQATITGQWGLKRMEERRTEEEAGSQDLRCGETLNSGMADDNLRLLDSRVSLITQSLNIKIDNSHLT</sequence>
<gene>
    <name evidence="1" type="ORF">VTL71DRAFT_2225</name>
</gene>
<name>A0ABR4CA98_9HELO</name>
<organism evidence="1 2">
    <name type="scientific">Oculimacula yallundae</name>
    <dbReference type="NCBI Taxonomy" id="86028"/>
    <lineage>
        <taxon>Eukaryota</taxon>
        <taxon>Fungi</taxon>
        <taxon>Dikarya</taxon>
        <taxon>Ascomycota</taxon>
        <taxon>Pezizomycotina</taxon>
        <taxon>Leotiomycetes</taxon>
        <taxon>Helotiales</taxon>
        <taxon>Ploettnerulaceae</taxon>
        <taxon>Oculimacula</taxon>
    </lineage>
</organism>
<evidence type="ECO:0000313" key="2">
    <source>
        <dbReference type="Proteomes" id="UP001595075"/>
    </source>
</evidence>